<dbReference type="InterPro" id="IPR008707">
    <property type="entry name" value="B-propeller_PilY1"/>
</dbReference>
<accession>A0A2Z6E5M2</accession>
<feature type="domain" description="PilY1 beta-propeller" evidence="3">
    <location>
        <begin position="822"/>
        <end position="1153"/>
    </location>
</feature>
<reference evidence="5" key="1">
    <citation type="submission" date="2018-04" db="EMBL/GenBank/DDBJ databases">
        <authorList>
            <person name="Watanabe M."/>
            <person name="Kojima H."/>
        </authorList>
    </citation>
    <scope>NUCLEOTIDE SEQUENCE [LARGE SCALE GENOMIC DNA]</scope>
    <source>
        <strain evidence="5">Dysh456</strain>
    </source>
</reference>
<keyword evidence="1" id="KW-0479">Metal-binding</keyword>
<name>A0A2Z6E5M2_9GAMM</name>
<dbReference type="GO" id="GO:0046872">
    <property type="term" value="F:metal ion binding"/>
    <property type="evidence" value="ECO:0007669"/>
    <property type="project" value="UniProtKB-KW"/>
</dbReference>
<dbReference type="Proteomes" id="UP000270530">
    <property type="component" value="Chromosome"/>
</dbReference>
<proteinExistence type="predicted"/>
<protein>
    <submittedName>
        <fullName evidence="4">Type IV fimbrial biogenesis protein PilY1</fullName>
    </submittedName>
</protein>
<evidence type="ECO:0000256" key="1">
    <source>
        <dbReference type="ARBA" id="ARBA00022723"/>
    </source>
</evidence>
<dbReference type="RefSeq" id="WP_231700199.1">
    <property type="nucleotide sequence ID" value="NZ_AP018560.1"/>
</dbReference>
<evidence type="ECO:0000313" key="4">
    <source>
        <dbReference type="EMBL" id="BBD80426.1"/>
    </source>
</evidence>
<reference evidence="5" key="2">
    <citation type="submission" date="2018-06" db="EMBL/GenBank/DDBJ databases">
        <title>Genome sequence of Rhodanobacteraceae bacterium strain Dysh456.</title>
        <authorList>
            <person name="Fukui M."/>
        </authorList>
    </citation>
    <scope>NUCLEOTIDE SEQUENCE [LARGE SCALE GENOMIC DNA]</scope>
    <source>
        <strain evidence="5">Dysh456</strain>
    </source>
</reference>
<dbReference type="EMBL" id="AP018560">
    <property type="protein sequence ID" value="BBD80426.1"/>
    <property type="molecule type" value="Genomic_DNA"/>
</dbReference>
<keyword evidence="5" id="KW-1185">Reference proteome</keyword>
<gene>
    <name evidence="4" type="ORF">ALSL_1778</name>
</gene>
<evidence type="ECO:0000259" key="3">
    <source>
        <dbReference type="Pfam" id="PF05567"/>
    </source>
</evidence>
<keyword evidence="2" id="KW-0106">Calcium</keyword>
<dbReference type="Pfam" id="PF05567">
    <property type="entry name" value="T4P_PilY1"/>
    <property type="match status" value="1"/>
</dbReference>
<dbReference type="KEGG" id="rbd:ALSL_1778"/>
<organism evidence="4 5">
    <name type="scientific">Aerosticca soli</name>
    <dbReference type="NCBI Taxonomy" id="2010829"/>
    <lineage>
        <taxon>Bacteria</taxon>
        <taxon>Pseudomonadati</taxon>
        <taxon>Pseudomonadota</taxon>
        <taxon>Gammaproteobacteria</taxon>
        <taxon>Lysobacterales</taxon>
        <taxon>Rhodanobacteraceae</taxon>
        <taxon>Aerosticca</taxon>
    </lineage>
</organism>
<evidence type="ECO:0000313" key="5">
    <source>
        <dbReference type="Proteomes" id="UP000270530"/>
    </source>
</evidence>
<sequence>MHLHRLMRRAVSVLGRLLGSSLLVLMLGFFIAPLAQATEVTIDPSPLIVQITLPPNMMLMLDDSGSMNYDFMPDWGYLADQSANGARNSNVNGIYYNPTILYTLPVHANGTPYPNSPGLTSAYKDAYLDTTHSQNITTYYDSADGSHTLYYYTNLPVSKTDLGPPIVRCATNYHENPADPTQCIRDPVAPTDTWKCNSGDYGPVSSMCRHRVWVEGTPVDTWYAANHVGMTCPGGTTLQADGLCHYPVAAKSLGCASGSLYLGVCVNWTYKSYFTYVTGPIGGYQVHYVASGTQCNLLFNAADQANCVNENDISGVAAPVGVKAGQNIANWYSYYRTRLLMAKTGLLRTFAGLDSKFRVGFGSINGQNNSNLPTLNATFGATNVKVAEVQPLGDGSSGTQKASFWNWVTSIAANGETPLRNALDAVGQYYKTDQPWTTMSSDPNYAENEHKELACRQSYTILTTDGFWNDDTAPSGIGDQDGTVGSAISNPNGNSYTYTPALPYTDLNLTPYLQTVNSSCDSGYTRTLVGSTYICKKGTNPTQTPFCSAGWTLTTNQGFCTQTVTPVGNSDTLADVAMKYWKADLRPSTANVVPTNTDDPAFWQHMVTFTMGMGFPPVGITPSTATVDQIFSWSNGGSPITNFSWPTPASNSKYNIADLAHAAVNGHGGFYSATDPESFVAGLTSALRRASSRVGTGASLAANSTQTQTGTVAYQAYYYTIKWTGDLKAFNINSGVIGSTPIWTASTGMPTAGSRHIWSYNGTDYMEFKVSADGSLPALASDQLNALGGSASAQADMINYLRGDSSKDMAHGGSFRTREVSLGDIVDSQPIYVAAPGLDLFGMQTFTGTASYGTFAVDQASRSPSVYVAANDGFLHAFDAGSGLETYAYLPGAVITSGLKDLANPAYGDTVSHEYFNDGELTVADAYFGSAWHTVLVGSTGKGTAKSVYALDVTDPTNIQFLWERSAGDGKTNSNYIGQMTGKPVIAQTADGVWSVLMGNGYNSAAGKAALLQFGLSDGTLDVHQTTDTTGLAAPAVWIGTLANGISTVAYAGDADGNVWSFTLNTGSTTATATPSSSGVKLFTATDSSNNAQPITAGMSIGKDPQSGNVWIFFGTGKYLSRDDLADMSTQTWYGLIVSSTDSTNHPAVDGTTHKDRSALAQRSITSETAGDANTLPGRTVTTLTDASNITGKAGWYIDLLSPTGVDGAAVQQGERIVTPNVLNGLLIGTTRIPKAADACNPSGKGWIMAIDPFTGTNPSAVFFDLNGSGNVDTGDLINDKPAAGIGFASLPNNPIFVGSHMLVSFDNGTNTSVNTFSPPTVSALQRVSWRELISP</sequence>
<evidence type="ECO:0000256" key="2">
    <source>
        <dbReference type="ARBA" id="ARBA00022837"/>
    </source>
</evidence>